<dbReference type="EMBL" id="CP099429">
    <property type="protein sequence ID" value="USW59019.1"/>
    <property type="molecule type" value="Genomic_DNA"/>
</dbReference>
<feature type="signal peptide" evidence="2">
    <location>
        <begin position="1"/>
        <end position="17"/>
    </location>
</feature>
<organism evidence="4 5">
    <name type="scientific">Septoria linicola</name>
    <dbReference type="NCBI Taxonomy" id="215465"/>
    <lineage>
        <taxon>Eukaryota</taxon>
        <taxon>Fungi</taxon>
        <taxon>Dikarya</taxon>
        <taxon>Ascomycota</taxon>
        <taxon>Pezizomycotina</taxon>
        <taxon>Dothideomycetes</taxon>
        <taxon>Dothideomycetidae</taxon>
        <taxon>Mycosphaerellales</taxon>
        <taxon>Mycosphaerellaceae</taxon>
        <taxon>Septoria</taxon>
    </lineage>
</organism>
<evidence type="ECO:0000256" key="1">
    <source>
        <dbReference type="SAM" id="MobiDB-lite"/>
    </source>
</evidence>
<evidence type="ECO:0000313" key="4">
    <source>
        <dbReference type="EMBL" id="USW59019.1"/>
    </source>
</evidence>
<dbReference type="Gene3D" id="3.90.226.10">
    <property type="entry name" value="2-enoyl-CoA Hydratase, Chain A, domain 1"/>
    <property type="match status" value="1"/>
</dbReference>
<accession>A0A9Q9B162</accession>
<dbReference type="GO" id="GO:0008233">
    <property type="term" value="F:peptidase activity"/>
    <property type="evidence" value="ECO:0007669"/>
    <property type="project" value="UniProtKB-KW"/>
</dbReference>
<feature type="region of interest" description="Disordered" evidence="1">
    <location>
        <begin position="412"/>
        <end position="438"/>
    </location>
</feature>
<dbReference type="PANTHER" id="PTHR37049">
    <property type="entry name" value="PEPTIDASE S41 FAMILY PROTEIN"/>
    <property type="match status" value="1"/>
</dbReference>
<evidence type="ECO:0000259" key="3">
    <source>
        <dbReference type="Pfam" id="PF23658"/>
    </source>
</evidence>
<gene>
    <name evidence="4" type="ORF">Slin15195_G123380</name>
</gene>
<evidence type="ECO:0000313" key="5">
    <source>
        <dbReference type="Proteomes" id="UP001056384"/>
    </source>
</evidence>
<dbReference type="SUPFAM" id="SSF52096">
    <property type="entry name" value="ClpP/crotonase"/>
    <property type="match status" value="1"/>
</dbReference>
<keyword evidence="4" id="KW-0645">Protease</keyword>
<feature type="chain" id="PRO_5040135586" evidence="2">
    <location>
        <begin position="18"/>
        <end position="866"/>
    </location>
</feature>
<dbReference type="InterPro" id="IPR029045">
    <property type="entry name" value="ClpP/crotonase-like_dom_sf"/>
</dbReference>
<evidence type="ECO:0000256" key="2">
    <source>
        <dbReference type="SAM" id="SignalP"/>
    </source>
</evidence>
<dbReference type="InterPro" id="IPR056186">
    <property type="entry name" value="PDZ_CPAF-rel"/>
</dbReference>
<feature type="region of interest" description="Disordered" evidence="1">
    <location>
        <begin position="42"/>
        <end position="64"/>
    </location>
</feature>
<dbReference type="GO" id="GO:0006508">
    <property type="term" value="P:proteolysis"/>
    <property type="evidence" value="ECO:0007669"/>
    <property type="project" value="UniProtKB-KW"/>
</dbReference>
<dbReference type="InterPro" id="IPR052766">
    <property type="entry name" value="S41A_metabolite_peptidase"/>
</dbReference>
<dbReference type="Proteomes" id="UP001056384">
    <property type="component" value="Chromosome 12"/>
</dbReference>
<keyword evidence="2" id="KW-0732">Signal</keyword>
<dbReference type="Pfam" id="PF23658">
    <property type="entry name" value="PDZ_CPAF_rel"/>
    <property type="match status" value="1"/>
</dbReference>
<keyword evidence="5" id="KW-1185">Reference proteome</keyword>
<reference evidence="4" key="1">
    <citation type="submission" date="2022-06" db="EMBL/GenBank/DDBJ databases">
        <title>Complete genome sequences of two strains of the flax pathogen Septoria linicola.</title>
        <authorList>
            <person name="Lapalu N."/>
            <person name="Simon A."/>
            <person name="Demenou B."/>
            <person name="Paumier D."/>
            <person name="Guillot M.-P."/>
            <person name="Gout L."/>
            <person name="Valade R."/>
        </authorList>
    </citation>
    <scope>NUCLEOTIDE SEQUENCE</scope>
    <source>
        <strain evidence="4">SE15195</strain>
    </source>
</reference>
<name>A0A9Q9B162_9PEZI</name>
<feature type="domain" description="CPAF-like PDZ" evidence="3">
    <location>
        <begin position="252"/>
        <end position="381"/>
    </location>
</feature>
<proteinExistence type="predicted"/>
<sequence length="866" mass="94314">MARAVVFTTALFTTVQASDSWSHKLHSYGYWQDRWPTPSVYTPPGPPATWPGNEIPKTTPSVPGSYPTISSSSHVTISNHTSSICSTTTTIPVSYSSSNASTKTTNAYYTSTITTTSSAVPDNACASVRSLALEVSAVSPKATPTVPAALAYECINSVPFNQSAAVDFLNSIRPYLDWQTTVQWIKDPPQEYAEKIQAPYDVRAEFEDIYEKAVAGTYASEYQFGFALYECFQRTHDGHFVVYPDSVNGIFSFGRTTPLVSVSLDGTSIPEVFVYSDILETTVGNASFTPSPLALIDGQNSTEYLLNWAQYGSLQDRDALWNNVFYLLATVSLGSSGSGTGTFSGGGRGRWIYPGESTTLIFANGSEVTNQNFARVLSPFDNITSGADIYKEYFAVPSGSVMPAYELATQTTTSSTTTAATTTAPATSSSSSTAASTTIPAPGFPSPFIREGNNTNSGYFLEGAGYDDVAVLSVQSFISSEYDELPFQAVNTYLIDQAVARNKTKLIIDVSANGGGTILQGYDLFKQLFPHILPYGANRFRAHEALDYIGQEISDFSGRVERNLDLNDTAADLVSSYWNYRTDTTVNYTNFESWAEKYGPETFGPGPDSYTSLERWNMTDVLTPLNSGGIYISGYLNRSNITTQPFAAENIVIVTDGYCASTCTIFSELMRQQAGVKTVFLGGRPNADIAQAVGGVKGTNSLAYTDLLENALVPFTYEYVHSRDFYNDTALGAYNNLVLYRTISAVVNARDGFRQNDTSNVPLHFQYEPADCRIYYTPAMAVDMTAAWKTVADSAFNGINHCVAGGFYDERDDHVGWPARRGLKKRQQHAVRRDLDVGIHKRAIQDVWTGKGGITLGGNGDGYMLP</sequence>
<dbReference type="PANTHER" id="PTHR37049:SF4">
    <property type="entry name" value="RHODANESE DOMAIN-CONTAINING PROTEIN"/>
    <property type="match status" value="1"/>
</dbReference>
<dbReference type="AlphaFoldDB" id="A0A9Q9B162"/>
<protein>
    <submittedName>
        <fullName evidence="4">Tail specific protease, ClpP/crotonase-like domain superfamily</fullName>
    </submittedName>
</protein>
<dbReference type="OrthoDB" id="27214at2759"/>
<keyword evidence="4" id="KW-0378">Hydrolase</keyword>